<keyword evidence="1 6" id="KW-0732">Signal</keyword>
<comment type="subcellular location">
    <subcellularLocation>
        <location evidence="6">Cell outer membrane</location>
        <topology evidence="6">Lipid-anchor</topology>
    </subcellularLocation>
</comment>
<dbReference type="PANTHER" id="PTHR38098:SF1">
    <property type="entry name" value="LPS-ASSEMBLY LIPOPROTEIN LPTE"/>
    <property type="match status" value="1"/>
</dbReference>
<organism evidence="7 8">
    <name type="scientific">Aliiglaciecola litoralis</name>
    <dbReference type="NCBI Taxonomy" id="582857"/>
    <lineage>
        <taxon>Bacteria</taxon>
        <taxon>Pseudomonadati</taxon>
        <taxon>Pseudomonadota</taxon>
        <taxon>Gammaproteobacteria</taxon>
        <taxon>Alteromonadales</taxon>
        <taxon>Alteromonadaceae</taxon>
        <taxon>Aliiglaciecola</taxon>
    </lineage>
</organism>
<dbReference type="InterPro" id="IPR007485">
    <property type="entry name" value="LPS_assembly_LptE"/>
</dbReference>
<dbReference type="PROSITE" id="PS51257">
    <property type="entry name" value="PROKAR_LIPOPROTEIN"/>
    <property type="match status" value="1"/>
</dbReference>
<proteinExistence type="inferred from homology"/>
<comment type="function">
    <text evidence="6">Together with LptD, is involved in the assembly of lipopolysaccharide (LPS) at the surface of the outer membrane. Required for the proper assembly of LptD. Binds LPS and may serve as the LPS recognition site at the outer membrane.</text>
</comment>
<dbReference type="Gene3D" id="3.30.160.150">
    <property type="entry name" value="Lipoprotein like domain"/>
    <property type="match status" value="1"/>
</dbReference>
<comment type="similarity">
    <text evidence="6">Belongs to the LptE lipoprotein family.</text>
</comment>
<evidence type="ECO:0000313" key="8">
    <source>
        <dbReference type="Proteomes" id="UP001500359"/>
    </source>
</evidence>
<evidence type="ECO:0000256" key="4">
    <source>
        <dbReference type="ARBA" id="ARBA00023237"/>
    </source>
</evidence>
<evidence type="ECO:0000256" key="1">
    <source>
        <dbReference type="ARBA" id="ARBA00022729"/>
    </source>
</evidence>
<protein>
    <recommendedName>
        <fullName evidence="6">LPS-assembly lipoprotein LptE</fullName>
    </recommendedName>
</protein>
<dbReference type="Pfam" id="PF04390">
    <property type="entry name" value="LptE"/>
    <property type="match status" value="1"/>
</dbReference>
<reference evidence="7 8" key="1">
    <citation type="journal article" date="2019" name="Int. J. Syst. Evol. Microbiol.">
        <title>The Global Catalogue of Microorganisms (GCM) 10K type strain sequencing project: providing services to taxonomists for standard genome sequencing and annotation.</title>
        <authorList>
            <consortium name="The Broad Institute Genomics Platform"/>
            <consortium name="The Broad Institute Genome Sequencing Center for Infectious Disease"/>
            <person name="Wu L."/>
            <person name="Ma J."/>
        </authorList>
    </citation>
    <scope>NUCLEOTIDE SEQUENCE [LARGE SCALE GENOMIC DNA]</scope>
    <source>
        <strain evidence="7 8">JCM 15896</strain>
    </source>
</reference>
<dbReference type="HAMAP" id="MF_01186">
    <property type="entry name" value="LPS_assembly_LptE"/>
    <property type="match status" value="1"/>
</dbReference>
<dbReference type="PANTHER" id="PTHR38098">
    <property type="entry name" value="LPS-ASSEMBLY LIPOPROTEIN LPTE"/>
    <property type="match status" value="1"/>
</dbReference>
<evidence type="ECO:0000256" key="5">
    <source>
        <dbReference type="ARBA" id="ARBA00023288"/>
    </source>
</evidence>
<comment type="caution">
    <text evidence="7">The sequence shown here is derived from an EMBL/GenBank/DDBJ whole genome shotgun (WGS) entry which is preliminary data.</text>
</comment>
<keyword evidence="5 6" id="KW-0449">Lipoprotein</keyword>
<dbReference type="RefSeq" id="WP_343860252.1">
    <property type="nucleotide sequence ID" value="NZ_BAAAFD010000006.1"/>
</dbReference>
<name>A0ABN1LLF3_9ALTE</name>
<keyword evidence="3 6" id="KW-0564">Palmitate</keyword>
<dbReference type="Proteomes" id="UP001500359">
    <property type="component" value="Unassembled WGS sequence"/>
</dbReference>
<keyword evidence="4 6" id="KW-0998">Cell outer membrane</keyword>
<dbReference type="EMBL" id="BAAAFD010000006">
    <property type="protein sequence ID" value="GAA0857568.1"/>
    <property type="molecule type" value="Genomic_DNA"/>
</dbReference>
<keyword evidence="2 6" id="KW-0472">Membrane</keyword>
<evidence type="ECO:0000256" key="2">
    <source>
        <dbReference type="ARBA" id="ARBA00023136"/>
    </source>
</evidence>
<keyword evidence="8" id="KW-1185">Reference proteome</keyword>
<evidence type="ECO:0000256" key="6">
    <source>
        <dbReference type="HAMAP-Rule" id="MF_01186"/>
    </source>
</evidence>
<accession>A0ABN1LLF3</accession>
<sequence length="172" mass="19609">MIKLPVRALIIVALVLVGVSACGFKLREAQALPNGIEQIFLTGVEQNSPLRREVRKYLKVYQIPYVTQTPQTKQEQTVAIYLMPETLDRRLLSLFPTGQVAEYELVLTIRFQVAFAGQEARFVEFDVTREYQDDPDAILAKSRELDLVLSELRQLAADRMIRMLPSLDSRAL</sequence>
<gene>
    <name evidence="6" type="primary">lptE</name>
    <name evidence="7" type="ORF">GCM10009114_23870</name>
</gene>
<evidence type="ECO:0000256" key="3">
    <source>
        <dbReference type="ARBA" id="ARBA00023139"/>
    </source>
</evidence>
<evidence type="ECO:0000313" key="7">
    <source>
        <dbReference type="EMBL" id="GAA0857568.1"/>
    </source>
</evidence>
<comment type="subunit">
    <text evidence="6">Component of the lipopolysaccharide transport and assembly complex. Interacts with LptD.</text>
</comment>